<accession>A0A2Z4U8Y6</accession>
<proteinExistence type="predicted"/>
<dbReference type="SUPFAM" id="SSF56507">
    <property type="entry name" value="Methionine synthase activation domain-like"/>
    <property type="match status" value="1"/>
</dbReference>
<dbReference type="Proteomes" id="UP000250003">
    <property type="component" value="Chromosome"/>
</dbReference>
<sequence length="212" mass="24761">MMKEIYLEGQRKRIDKHLTMEILQCFPDSPVYEETEGIYQEVFSQAEASICPKGCIQFYKAEEIIPELKLEKETPVAVVLYTLGEEISRFSVQEFQRGDYLRGMLIDAMADSCLFTMEEEWKKILIKECRKRNLGIERRLEAPADIPMSVHKRVMSFTNTEKLGIQLSKGMMFFPIKTICLVFVLTEDICLQKVDHDCKACKNLKCRLRKIR</sequence>
<dbReference type="KEGG" id="blau:DQQ01_04310"/>
<dbReference type="Gene3D" id="3.40.109.40">
    <property type="match status" value="1"/>
</dbReference>
<evidence type="ECO:0008006" key="3">
    <source>
        <dbReference type="Google" id="ProtNLM"/>
    </source>
</evidence>
<keyword evidence="2" id="KW-1185">Reference proteome</keyword>
<dbReference type="AlphaFoldDB" id="A0A2Z4U8Y6"/>
<dbReference type="EMBL" id="CP030280">
    <property type="protein sequence ID" value="AWY97496.1"/>
    <property type="molecule type" value="Genomic_DNA"/>
</dbReference>
<gene>
    <name evidence="1" type="ORF">DQQ01_04310</name>
</gene>
<dbReference type="InterPro" id="IPR037010">
    <property type="entry name" value="VitB12-dep_Met_synth_activ_sf"/>
</dbReference>
<dbReference type="OrthoDB" id="2034596at2"/>
<evidence type="ECO:0000313" key="1">
    <source>
        <dbReference type="EMBL" id="AWY97496.1"/>
    </source>
</evidence>
<dbReference type="GO" id="GO:0008705">
    <property type="term" value="F:methionine synthase activity"/>
    <property type="evidence" value="ECO:0007669"/>
    <property type="project" value="InterPro"/>
</dbReference>
<name>A0A2Z4U8Y6_9FIRM</name>
<protein>
    <recommendedName>
        <fullName evidence="3">Vitamin B12 dependent methionine synthase</fullName>
    </recommendedName>
</protein>
<dbReference type="RefSeq" id="WP_111918687.1">
    <property type="nucleotide sequence ID" value="NZ_CAUWHR010000012.1"/>
</dbReference>
<evidence type="ECO:0000313" key="2">
    <source>
        <dbReference type="Proteomes" id="UP000250003"/>
    </source>
</evidence>
<organism evidence="1 2">
    <name type="scientific">Blautia argi</name>
    <dbReference type="NCBI Taxonomy" id="1912897"/>
    <lineage>
        <taxon>Bacteria</taxon>
        <taxon>Bacillati</taxon>
        <taxon>Bacillota</taxon>
        <taxon>Clostridia</taxon>
        <taxon>Lachnospirales</taxon>
        <taxon>Lachnospiraceae</taxon>
        <taxon>Blautia</taxon>
    </lineage>
</organism>
<reference evidence="2" key="1">
    <citation type="submission" date="2018-06" db="EMBL/GenBank/DDBJ databases">
        <title>Description of Blautia argi sp. nov., a new anaerobic isolated from dog feces.</title>
        <authorList>
            <person name="Chang Y.-H."/>
            <person name="Paek J."/>
            <person name="Shin Y."/>
        </authorList>
    </citation>
    <scope>NUCLEOTIDE SEQUENCE [LARGE SCALE GENOMIC DNA]</scope>
    <source>
        <strain evidence="2">KCTC 15426</strain>
    </source>
</reference>